<organism evidence="1">
    <name type="scientific">Cladocopium goreaui</name>
    <dbReference type="NCBI Taxonomy" id="2562237"/>
    <lineage>
        <taxon>Eukaryota</taxon>
        <taxon>Sar</taxon>
        <taxon>Alveolata</taxon>
        <taxon>Dinophyceae</taxon>
        <taxon>Suessiales</taxon>
        <taxon>Symbiodiniaceae</taxon>
        <taxon>Cladocopium</taxon>
    </lineage>
</organism>
<dbReference type="EMBL" id="CAMXCT020001224">
    <property type="protein sequence ID" value="CAL1141338.1"/>
    <property type="molecule type" value="Genomic_DNA"/>
</dbReference>
<gene>
    <name evidence="1" type="ORF">C1SCF055_LOCUS15198</name>
</gene>
<reference evidence="2 3" key="2">
    <citation type="submission" date="2024-05" db="EMBL/GenBank/DDBJ databases">
        <authorList>
            <person name="Chen Y."/>
            <person name="Shah S."/>
            <person name="Dougan E. K."/>
            <person name="Thang M."/>
            <person name="Chan C."/>
        </authorList>
    </citation>
    <scope>NUCLEOTIDE SEQUENCE [LARGE SCALE GENOMIC DNA]</scope>
</reference>
<keyword evidence="3" id="KW-1185">Reference proteome</keyword>
<comment type="caution">
    <text evidence="1">The sequence shown here is derived from an EMBL/GenBank/DDBJ whole genome shotgun (WGS) entry which is preliminary data.</text>
</comment>
<dbReference type="OrthoDB" id="10332299at2759"/>
<evidence type="ECO:0000313" key="2">
    <source>
        <dbReference type="EMBL" id="CAL4775275.1"/>
    </source>
</evidence>
<dbReference type="AlphaFoldDB" id="A0A9P1FTN3"/>
<protein>
    <submittedName>
        <fullName evidence="2">Alkylated DNA repair protein alkB-like 8</fullName>
    </submittedName>
</protein>
<reference evidence="1" key="1">
    <citation type="submission" date="2022-10" db="EMBL/GenBank/DDBJ databases">
        <authorList>
            <person name="Chen Y."/>
            <person name="Dougan E. K."/>
            <person name="Chan C."/>
            <person name="Rhodes N."/>
            <person name="Thang M."/>
        </authorList>
    </citation>
    <scope>NUCLEOTIDE SEQUENCE</scope>
</reference>
<proteinExistence type="predicted"/>
<sequence>MPCSAQILPEAVSKANAAEDAVEKAVITSEMIAAGGDDLDEVRQAVGATEQAVQEAQKAMGEARIFLNAKQAAARLETQWFQSDPES</sequence>
<dbReference type="EMBL" id="CAMXCT030001224">
    <property type="protein sequence ID" value="CAL4775275.1"/>
    <property type="molecule type" value="Genomic_DNA"/>
</dbReference>
<accession>A0A9P1FTN3</accession>
<evidence type="ECO:0000313" key="3">
    <source>
        <dbReference type="Proteomes" id="UP001152797"/>
    </source>
</evidence>
<evidence type="ECO:0000313" key="1">
    <source>
        <dbReference type="EMBL" id="CAI3987963.1"/>
    </source>
</evidence>
<dbReference type="Proteomes" id="UP001152797">
    <property type="component" value="Unassembled WGS sequence"/>
</dbReference>
<dbReference type="EMBL" id="CAMXCT010001224">
    <property type="protein sequence ID" value="CAI3987963.1"/>
    <property type="molecule type" value="Genomic_DNA"/>
</dbReference>
<name>A0A9P1FTN3_9DINO</name>